<protein>
    <submittedName>
        <fullName evidence="1">Uncharacterized protein</fullName>
    </submittedName>
</protein>
<dbReference type="EMBL" id="CM055753">
    <property type="protein sequence ID" value="KAJ7991813.1"/>
    <property type="molecule type" value="Genomic_DNA"/>
</dbReference>
<sequence>MEPGCSRETPPGCGGPESAELCEEETPGEEAPGCAAGGVLEGRGGEGDGGEGTNTADQTNAEREDGVCTEEKTEGEEEEGGTFEEELDPRIQEELEHLNQASDEINKLELHLDDARSSYRRILTESARKLNAQGTQLGTCIEKARPYYEARRLAKEAQQETQKAALRYERAVSMHTAAREMVYVAEQGLLADRNTLDPTWQEMLNHATSKVNDAEEERLRSEREHQRVTQLCQEAEQRVQVLQKSLRKVIVKSKPYFELKAQFNQILEEHKAKVVQLEVRVAKVKTRYSVALRNLEQISEQIHAQRGSGRATRARPVTCGGRSSPVGAEAEVKASVRIQVEAACAGGGDGDDGTLEGSDWPDGEKTRLWVERHREEGWGHRRRGEAGSDTMSVISLQTIASDLEKCDSVEHLGNLSDVSSLIGEDWDREVKEVAVPTLRQGRLEEVRGEMVRERQESFVKQHHRSVSL</sequence>
<accession>A0ACC2FKF0</accession>
<organism evidence="1 2">
    <name type="scientific">Dallia pectoralis</name>
    <name type="common">Alaska blackfish</name>
    <dbReference type="NCBI Taxonomy" id="75939"/>
    <lineage>
        <taxon>Eukaryota</taxon>
        <taxon>Metazoa</taxon>
        <taxon>Chordata</taxon>
        <taxon>Craniata</taxon>
        <taxon>Vertebrata</taxon>
        <taxon>Euteleostomi</taxon>
        <taxon>Actinopterygii</taxon>
        <taxon>Neopterygii</taxon>
        <taxon>Teleostei</taxon>
        <taxon>Protacanthopterygii</taxon>
        <taxon>Esociformes</taxon>
        <taxon>Umbridae</taxon>
        <taxon>Dallia</taxon>
    </lineage>
</organism>
<keyword evidence="2" id="KW-1185">Reference proteome</keyword>
<evidence type="ECO:0000313" key="1">
    <source>
        <dbReference type="EMBL" id="KAJ7991813.1"/>
    </source>
</evidence>
<dbReference type="Proteomes" id="UP001157502">
    <property type="component" value="Chromosome 26"/>
</dbReference>
<reference evidence="1" key="1">
    <citation type="submission" date="2021-05" db="EMBL/GenBank/DDBJ databases">
        <authorList>
            <person name="Pan Q."/>
            <person name="Jouanno E."/>
            <person name="Zahm M."/>
            <person name="Klopp C."/>
            <person name="Cabau C."/>
            <person name="Louis A."/>
            <person name="Berthelot C."/>
            <person name="Parey E."/>
            <person name="Roest Crollius H."/>
            <person name="Montfort J."/>
            <person name="Robinson-Rechavi M."/>
            <person name="Bouchez O."/>
            <person name="Lampietro C."/>
            <person name="Lopez Roques C."/>
            <person name="Donnadieu C."/>
            <person name="Postlethwait J."/>
            <person name="Bobe J."/>
            <person name="Dillon D."/>
            <person name="Chandos A."/>
            <person name="von Hippel F."/>
            <person name="Guiguen Y."/>
        </authorList>
    </citation>
    <scope>NUCLEOTIDE SEQUENCE</scope>
    <source>
        <strain evidence="1">YG-Jan2019</strain>
    </source>
</reference>
<gene>
    <name evidence="1" type="ORF">DPEC_G00287760</name>
</gene>
<comment type="caution">
    <text evidence="1">The sequence shown here is derived from an EMBL/GenBank/DDBJ whole genome shotgun (WGS) entry which is preliminary data.</text>
</comment>
<proteinExistence type="predicted"/>
<name>A0ACC2FKF0_DALPE</name>
<evidence type="ECO:0000313" key="2">
    <source>
        <dbReference type="Proteomes" id="UP001157502"/>
    </source>
</evidence>